<comment type="similarity">
    <text evidence="1">Belongs to the ABC transporter superfamily.</text>
</comment>
<sequence length="262" mass="30040">MEIIHFEHVNVAYDEEDVLHDINLSIKEGQHTVILGGNGSGKSTLLKLFSNDLYPRFSETTTKEVFGKKVWDIWELKKHLGIITNDLHYQFSERAPDLNAFEVILSGFYSSFHIYEHQEFSPLHVKKVEEVLDFLGIRHLRPKRISEMSTGELRKCIIARSLVHEPKAMILDEPTVGLDIKAQLNFIEMIRKIAAHRTIILVTHHLEEIFEEISHVVLIKEGRILAQGAKEALLSDAHLSEVFDLPLHVKCEKGRYFVQSAG</sequence>
<keyword evidence="3" id="KW-0547">Nucleotide-binding</keyword>
<evidence type="ECO:0000256" key="2">
    <source>
        <dbReference type="ARBA" id="ARBA00022448"/>
    </source>
</evidence>
<evidence type="ECO:0000313" key="7">
    <source>
        <dbReference type="Proteomes" id="UP000019322"/>
    </source>
</evidence>
<dbReference type="EMBL" id="CP007201">
    <property type="protein sequence ID" value="AHJ13411.1"/>
    <property type="molecule type" value="Genomic_DNA"/>
</dbReference>
<dbReference type="Gene3D" id="3.40.50.300">
    <property type="entry name" value="P-loop containing nucleotide triphosphate hydrolases"/>
    <property type="match status" value="1"/>
</dbReference>
<dbReference type="PANTHER" id="PTHR42734:SF17">
    <property type="entry name" value="METAL TRANSPORT SYSTEM ATP-BINDING PROTEIN TM_0124-RELATED"/>
    <property type="match status" value="1"/>
</dbReference>
<dbReference type="InterPro" id="IPR003593">
    <property type="entry name" value="AAA+_ATPase"/>
</dbReference>
<dbReference type="InterPro" id="IPR050153">
    <property type="entry name" value="Metal_Ion_Import_ABC"/>
</dbReference>
<dbReference type="InterPro" id="IPR003439">
    <property type="entry name" value="ABC_transporter-like_ATP-bd"/>
</dbReference>
<feature type="domain" description="ABC transporter" evidence="5">
    <location>
        <begin position="4"/>
        <end position="246"/>
    </location>
</feature>
<evidence type="ECO:0000313" key="6">
    <source>
        <dbReference type="EMBL" id="AHJ13411.1"/>
    </source>
</evidence>
<evidence type="ECO:0000256" key="1">
    <source>
        <dbReference type="ARBA" id="ARBA00005417"/>
    </source>
</evidence>
<keyword evidence="4" id="KW-0067">ATP-binding</keyword>
<dbReference type="Proteomes" id="UP000019322">
    <property type="component" value="Chromosome"/>
</dbReference>
<gene>
    <name evidence="6" type="ORF">SMUL_2158</name>
</gene>
<protein>
    <submittedName>
        <fullName evidence="6">ATPase</fullName>
    </submittedName>
</protein>
<dbReference type="SUPFAM" id="SSF52540">
    <property type="entry name" value="P-loop containing nucleoside triphosphate hydrolases"/>
    <property type="match status" value="1"/>
</dbReference>
<organism evidence="6 7">
    <name type="scientific">Sulfurospirillum multivorans (strain DM 12446 / JCM 15788 / NBRC 109480)</name>
    <dbReference type="NCBI Taxonomy" id="1150621"/>
    <lineage>
        <taxon>Bacteria</taxon>
        <taxon>Pseudomonadati</taxon>
        <taxon>Campylobacterota</taxon>
        <taxon>Epsilonproteobacteria</taxon>
        <taxon>Campylobacterales</taxon>
        <taxon>Sulfurospirillaceae</taxon>
        <taxon>Sulfurospirillum</taxon>
    </lineage>
</organism>
<dbReference type="GO" id="GO:0005524">
    <property type="term" value="F:ATP binding"/>
    <property type="evidence" value="ECO:0007669"/>
    <property type="project" value="UniProtKB-KW"/>
</dbReference>
<dbReference type="KEGG" id="smul:SMUL_2158"/>
<dbReference type="AlphaFoldDB" id="A0AA86AMK1"/>
<name>A0AA86AMK1_SULMK</name>
<evidence type="ECO:0000259" key="5">
    <source>
        <dbReference type="PROSITE" id="PS50893"/>
    </source>
</evidence>
<evidence type="ECO:0000256" key="4">
    <source>
        <dbReference type="ARBA" id="ARBA00022840"/>
    </source>
</evidence>
<evidence type="ECO:0000256" key="3">
    <source>
        <dbReference type="ARBA" id="ARBA00022741"/>
    </source>
</evidence>
<dbReference type="Pfam" id="PF00005">
    <property type="entry name" value="ABC_tran"/>
    <property type="match status" value="1"/>
</dbReference>
<dbReference type="SMART" id="SM00382">
    <property type="entry name" value="AAA"/>
    <property type="match status" value="1"/>
</dbReference>
<accession>A0AA86AMK1</accession>
<dbReference type="PANTHER" id="PTHR42734">
    <property type="entry name" value="METAL TRANSPORT SYSTEM ATP-BINDING PROTEIN TM_0124-RELATED"/>
    <property type="match status" value="1"/>
</dbReference>
<dbReference type="RefSeq" id="WP_025345262.1">
    <property type="nucleotide sequence ID" value="NZ_CP007201.1"/>
</dbReference>
<dbReference type="PROSITE" id="PS50893">
    <property type="entry name" value="ABC_TRANSPORTER_2"/>
    <property type="match status" value="1"/>
</dbReference>
<dbReference type="GO" id="GO:0016887">
    <property type="term" value="F:ATP hydrolysis activity"/>
    <property type="evidence" value="ECO:0007669"/>
    <property type="project" value="InterPro"/>
</dbReference>
<proteinExistence type="inferred from homology"/>
<dbReference type="InterPro" id="IPR027417">
    <property type="entry name" value="P-loop_NTPase"/>
</dbReference>
<keyword evidence="2" id="KW-0813">Transport</keyword>
<reference evidence="6 7" key="1">
    <citation type="journal article" date="2014" name="Environ. Microbiol.">
        <title>Insights into organohalide respiration and the versatile catabolism of Sulfurospirillum multivorans gained from comparative genomics and physiological studies.</title>
        <authorList>
            <person name="Goris T."/>
            <person name="Schubert T."/>
            <person name="Gadkari J."/>
            <person name="Wubet T."/>
            <person name="Tarkka M."/>
            <person name="Buscot F."/>
            <person name="Adrian L."/>
            <person name="Diekert G."/>
        </authorList>
    </citation>
    <scope>NUCLEOTIDE SEQUENCE [LARGE SCALE GENOMIC DNA]</scope>
    <source>
        <strain evidence="7">DM 12446 / JCM 15788 / NBRC 109480</strain>
    </source>
</reference>